<dbReference type="Proteomes" id="UP000735302">
    <property type="component" value="Unassembled WGS sequence"/>
</dbReference>
<feature type="transmembrane region" description="Helical" evidence="1">
    <location>
        <begin position="159"/>
        <end position="179"/>
    </location>
</feature>
<dbReference type="AlphaFoldDB" id="A0AAV3XQF1"/>
<feature type="transmembrane region" description="Helical" evidence="1">
    <location>
        <begin position="122"/>
        <end position="139"/>
    </location>
</feature>
<evidence type="ECO:0000313" key="2">
    <source>
        <dbReference type="EMBL" id="GFN73560.1"/>
    </source>
</evidence>
<keyword evidence="3" id="KW-1185">Reference proteome</keyword>
<dbReference type="EMBL" id="BLXT01000008">
    <property type="protein sequence ID" value="GFN73560.1"/>
    <property type="molecule type" value="Genomic_DNA"/>
</dbReference>
<organism evidence="2 3">
    <name type="scientific">Plakobranchus ocellatus</name>
    <dbReference type="NCBI Taxonomy" id="259542"/>
    <lineage>
        <taxon>Eukaryota</taxon>
        <taxon>Metazoa</taxon>
        <taxon>Spiralia</taxon>
        <taxon>Lophotrochozoa</taxon>
        <taxon>Mollusca</taxon>
        <taxon>Gastropoda</taxon>
        <taxon>Heterobranchia</taxon>
        <taxon>Euthyneura</taxon>
        <taxon>Panpulmonata</taxon>
        <taxon>Sacoglossa</taxon>
        <taxon>Placobranchoidea</taxon>
        <taxon>Plakobranchidae</taxon>
        <taxon>Plakobranchus</taxon>
    </lineage>
</organism>
<evidence type="ECO:0008006" key="4">
    <source>
        <dbReference type="Google" id="ProtNLM"/>
    </source>
</evidence>
<feature type="transmembrane region" description="Helical" evidence="1">
    <location>
        <begin position="191"/>
        <end position="209"/>
    </location>
</feature>
<evidence type="ECO:0000256" key="1">
    <source>
        <dbReference type="SAM" id="Phobius"/>
    </source>
</evidence>
<keyword evidence="1" id="KW-1133">Transmembrane helix</keyword>
<feature type="transmembrane region" description="Helical" evidence="1">
    <location>
        <begin position="28"/>
        <end position="48"/>
    </location>
</feature>
<feature type="transmembrane region" description="Helical" evidence="1">
    <location>
        <begin position="295"/>
        <end position="315"/>
    </location>
</feature>
<comment type="caution">
    <text evidence="2">The sequence shown here is derived from an EMBL/GenBank/DDBJ whole genome shotgun (WGS) entry which is preliminary data.</text>
</comment>
<proteinExistence type="predicted"/>
<reference evidence="2 3" key="1">
    <citation type="journal article" date="2021" name="Elife">
        <title>Chloroplast acquisition without the gene transfer in kleptoplastic sea slugs, Plakobranchus ocellatus.</title>
        <authorList>
            <person name="Maeda T."/>
            <person name="Takahashi S."/>
            <person name="Yoshida T."/>
            <person name="Shimamura S."/>
            <person name="Takaki Y."/>
            <person name="Nagai Y."/>
            <person name="Toyoda A."/>
            <person name="Suzuki Y."/>
            <person name="Arimoto A."/>
            <person name="Ishii H."/>
            <person name="Satoh N."/>
            <person name="Nishiyama T."/>
            <person name="Hasebe M."/>
            <person name="Maruyama T."/>
            <person name="Minagawa J."/>
            <person name="Obokata J."/>
            <person name="Shigenobu S."/>
        </authorList>
    </citation>
    <scope>NUCLEOTIDE SEQUENCE [LARGE SCALE GENOMIC DNA]</scope>
</reference>
<protein>
    <recommendedName>
        <fullName evidence="4">G-protein coupled receptors family 1 profile domain-containing protein</fullName>
    </recommendedName>
</protein>
<feature type="transmembrane region" description="Helical" evidence="1">
    <location>
        <begin position="60"/>
        <end position="79"/>
    </location>
</feature>
<keyword evidence="1" id="KW-0812">Transmembrane</keyword>
<accession>A0AAV3XQF1</accession>
<feature type="transmembrane region" description="Helical" evidence="1">
    <location>
        <begin position="250"/>
        <end position="275"/>
    </location>
</feature>
<name>A0AAV3XQF1_9GAST</name>
<evidence type="ECO:0000313" key="3">
    <source>
        <dbReference type="Proteomes" id="UP000735302"/>
    </source>
</evidence>
<sequence>MFFNVSHLLTSNGSRDTLSSMLITQHTVLLPLNLLSALLNATAVWVVFRSKAALGSMFSALLLGLSFVNMLCGCASFLIDLLYFTTNIDCSGNCELTFNLEADSSPGVLVTLLRYASDVCRSAHYSQVLLSVFHYWLLFTKPLHKEYISRRRFIIAGRLLVLVVSVGGNLYVLVDGLALHSDAMYYRGRTYVLPLVHTLHSIVLFCLYYRLAKIVIHQIGEVAKYEQIQSRFHPADPSLKHRRSQNKKNLYIVKLIILVYGTFMVTMSPSIFFRAFRPRLPSNFSTLRTLLILDVLPPTHFLVNFFLIASTNKLFQRVVKDRFSSIASGRGCCTCPDYGEPSRDCSELSSKNAPQNIKNDGTFSPENSLTKLPSFVEYVCCHAYSRPSEQFSLSSM</sequence>
<keyword evidence="1" id="KW-0472">Membrane</keyword>
<gene>
    <name evidence="2" type="ORF">PoB_000006600</name>
</gene>
<dbReference type="SUPFAM" id="SSF81321">
    <property type="entry name" value="Family A G protein-coupled receptor-like"/>
    <property type="match status" value="1"/>
</dbReference>
<dbReference type="Gene3D" id="1.20.1070.10">
    <property type="entry name" value="Rhodopsin 7-helix transmembrane proteins"/>
    <property type="match status" value="1"/>
</dbReference>